<evidence type="ECO:0000256" key="2">
    <source>
        <dbReference type="ARBA" id="ARBA00022692"/>
    </source>
</evidence>
<dbReference type="AlphaFoldDB" id="A0A914E0C6"/>
<dbReference type="GO" id="GO:0006820">
    <property type="term" value="P:monoatomic anion transport"/>
    <property type="evidence" value="ECO:0007669"/>
    <property type="project" value="TreeGrafter"/>
</dbReference>
<reference evidence="7" key="1">
    <citation type="submission" date="2022-11" db="UniProtKB">
        <authorList>
            <consortium name="WormBaseParasite"/>
        </authorList>
    </citation>
    <scope>IDENTIFICATION</scope>
</reference>
<dbReference type="Gene3D" id="1.20.1250.20">
    <property type="entry name" value="MFS general substrate transporter like domains"/>
    <property type="match status" value="1"/>
</dbReference>
<name>A0A914E0C6_9BILA</name>
<feature type="transmembrane region" description="Helical" evidence="5">
    <location>
        <begin position="24"/>
        <end position="46"/>
    </location>
</feature>
<keyword evidence="3 5" id="KW-1133">Transmembrane helix</keyword>
<dbReference type="GO" id="GO:0022857">
    <property type="term" value="F:transmembrane transporter activity"/>
    <property type="evidence" value="ECO:0007669"/>
    <property type="project" value="InterPro"/>
</dbReference>
<feature type="transmembrane region" description="Helical" evidence="5">
    <location>
        <begin position="224"/>
        <end position="247"/>
    </location>
</feature>
<dbReference type="WBParaSite" id="ACRNAN_scaffold4875.g10699.t1">
    <property type="protein sequence ID" value="ACRNAN_scaffold4875.g10699.t1"/>
    <property type="gene ID" value="ACRNAN_scaffold4875.g10699"/>
</dbReference>
<keyword evidence="4 5" id="KW-0472">Membrane</keyword>
<protein>
    <submittedName>
        <fullName evidence="7">Inorganic phosphate cotransporter</fullName>
    </submittedName>
</protein>
<dbReference type="PANTHER" id="PTHR11662:SF405">
    <property type="entry name" value="PROTEIN CBG12249"/>
    <property type="match status" value="1"/>
</dbReference>
<keyword evidence="2 5" id="KW-0812">Transmembrane</keyword>
<comment type="subcellular location">
    <subcellularLocation>
        <location evidence="1">Membrane</location>
        <topology evidence="1">Multi-pass membrane protein</topology>
    </subcellularLocation>
</comment>
<dbReference type="Pfam" id="PF07690">
    <property type="entry name" value="MFS_1"/>
    <property type="match status" value="1"/>
</dbReference>
<dbReference type="SUPFAM" id="SSF103473">
    <property type="entry name" value="MFS general substrate transporter"/>
    <property type="match status" value="1"/>
</dbReference>
<dbReference type="Proteomes" id="UP000887540">
    <property type="component" value="Unplaced"/>
</dbReference>
<dbReference type="InterPro" id="IPR011701">
    <property type="entry name" value="MFS"/>
</dbReference>
<dbReference type="InterPro" id="IPR036259">
    <property type="entry name" value="MFS_trans_sf"/>
</dbReference>
<feature type="transmembrane region" description="Helical" evidence="5">
    <location>
        <begin position="157"/>
        <end position="175"/>
    </location>
</feature>
<proteinExistence type="predicted"/>
<evidence type="ECO:0000313" key="7">
    <source>
        <dbReference type="WBParaSite" id="ACRNAN_scaffold4875.g10699.t1"/>
    </source>
</evidence>
<dbReference type="InterPro" id="IPR050382">
    <property type="entry name" value="MFS_Na/Anion_cotransporter"/>
</dbReference>
<evidence type="ECO:0000256" key="1">
    <source>
        <dbReference type="ARBA" id="ARBA00004141"/>
    </source>
</evidence>
<evidence type="ECO:0000256" key="5">
    <source>
        <dbReference type="SAM" id="Phobius"/>
    </source>
</evidence>
<evidence type="ECO:0000256" key="3">
    <source>
        <dbReference type="ARBA" id="ARBA00022989"/>
    </source>
</evidence>
<sequence>MSKNSISDMESQKSRDDVPEYVPLWSFSSTRLYIALILMFVVLCALNMRTNIGMAMVCMVNSTAYTTKNFQNESFSTLNSSNSVCQKVTNPDHVKDLGYHGCIFPAVASLIAKWFPATERGTVAAIYTSGNQIGASLGTYIAAKLCLLTFLGGWPMIFYMYGILGIICTILWYLFATNKPEECTFIDEKEKNYLVYHLSRMSTASGHGRKRRLNVPWKNLLTSLPVWSCMLARFAFAWTSIVMTMLLPSYLRDVLYLDMSNKRLKKCIEAEGDHFKNK</sequence>
<dbReference type="PANTHER" id="PTHR11662">
    <property type="entry name" value="SOLUTE CARRIER FAMILY 17"/>
    <property type="match status" value="1"/>
</dbReference>
<evidence type="ECO:0000313" key="6">
    <source>
        <dbReference type="Proteomes" id="UP000887540"/>
    </source>
</evidence>
<keyword evidence="6" id="KW-1185">Reference proteome</keyword>
<dbReference type="GO" id="GO:0016020">
    <property type="term" value="C:membrane"/>
    <property type="evidence" value="ECO:0007669"/>
    <property type="project" value="UniProtKB-SubCell"/>
</dbReference>
<evidence type="ECO:0000256" key="4">
    <source>
        <dbReference type="ARBA" id="ARBA00023136"/>
    </source>
</evidence>
<organism evidence="6 7">
    <name type="scientific">Acrobeloides nanus</name>
    <dbReference type="NCBI Taxonomy" id="290746"/>
    <lineage>
        <taxon>Eukaryota</taxon>
        <taxon>Metazoa</taxon>
        <taxon>Ecdysozoa</taxon>
        <taxon>Nematoda</taxon>
        <taxon>Chromadorea</taxon>
        <taxon>Rhabditida</taxon>
        <taxon>Tylenchina</taxon>
        <taxon>Cephalobomorpha</taxon>
        <taxon>Cephaloboidea</taxon>
        <taxon>Cephalobidae</taxon>
        <taxon>Acrobeloides</taxon>
    </lineage>
</organism>
<accession>A0A914E0C6</accession>